<dbReference type="PANTHER" id="PTHR42942">
    <property type="entry name" value="6-O-METHYLGUANINE DNA METHYLTRANSFERASE"/>
    <property type="match status" value="1"/>
</dbReference>
<name>A0A4U3KWX3_9BACT</name>
<dbReference type="Proteomes" id="UP000305848">
    <property type="component" value="Unassembled WGS sequence"/>
</dbReference>
<dbReference type="Gene3D" id="1.10.10.10">
    <property type="entry name" value="Winged helix-like DNA-binding domain superfamily/Winged helix DNA-binding domain"/>
    <property type="match status" value="1"/>
</dbReference>
<evidence type="ECO:0000256" key="1">
    <source>
        <dbReference type="ARBA" id="ARBA00022763"/>
    </source>
</evidence>
<organism evidence="3 4">
    <name type="scientific">Ilyomonas limi</name>
    <dbReference type="NCBI Taxonomy" id="2575867"/>
    <lineage>
        <taxon>Bacteria</taxon>
        <taxon>Pseudomonadati</taxon>
        <taxon>Bacteroidota</taxon>
        <taxon>Chitinophagia</taxon>
        <taxon>Chitinophagales</taxon>
        <taxon>Chitinophagaceae</taxon>
        <taxon>Ilyomonas</taxon>
    </lineage>
</organism>
<gene>
    <name evidence="3" type="ORF">FC093_18155</name>
</gene>
<accession>A0A4U3KWX3</accession>
<dbReference type="SUPFAM" id="SSF46767">
    <property type="entry name" value="Methylated DNA-protein cysteine methyltransferase, C-terminal domain"/>
    <property type="match status" value="1"/>
</dbReference>
<dbReference type="InterPro" id="IPR052520">
    <property type="entry name" value="ATL_DNA_repair"/>
</dbReference>
<dbReference type="EMBL" id="SZQL01000016">
    <property type="protein sequence ID" value="TKK66174.1"/>
    <property type="molecule type" value="Genomic_DNA"/>
</dbReference>
<dbReference type="InterPro" id="IPR014048">
    <property type="entry name" value="MethylDNA_cys_MeTrfase_DNA-bd"/>
</dbReference>
<evidence type="ECO:0000313" key="4">
    <source>
        <dbReference type="Proteomes" id="UP000305848"/>
    </source>
</evidence>
<dbReference type="AlphaFoldDB" id="A0A4U3KWX3"/>
<protein>
    <submittedName>
        <fullName evidence="3">MGMT family protein</fullName>
    </submittedName>
</protein>
<dbReference type="OrthoDB" id="9132167at2"/>
<sequence>MKNAATKQDVPAPKHQSFFEDVWDVVRQVPPGRVTTFGAIAKYLGTKMSARMVGWALNAVHYVQPPVPAHRVVNRLGMLSGKAHFNPPSSMQEALEKEGLVIKDDIIQDFDKYFWDPSAELSL</sequence>
<keyword evidence="1" id="KW-0227">DNA damage</keyword>
<dbReference type="PANTHER" id="PTHR42942:SF1">
    <property type="entry name" value="ALKYLTRANSFERASE-LIKE PROTEIN 1"/>
    <property type="match status" value="1"/>
</dbReference>
<keyword evidence="4" id="KW-1185">Reference proteome</keyword>
<reference evidence="3 4" key="1">
    <citation type="submission" date="2019-05" db="EMBL/GenBank/DDBJ databases">
        <title>Panacibacter sp. strain 17mud1-8 Genome sequencing and assembly.</title>
        <authorList>
            <person name="Chhetri G."/>
        </authorList>
    </citation>
    <scope>NUCLEOTIDE SEQUENCE [LARGE SCALE GENOMIC DNA]</scope>
    <source>
        <strain evidence="3 4">17mud1-8</strain>
    </source>
</reference>
<dbReference type="RefSeq" id="WP_137263230.1">
    <property type="nucleotide sequence ID" value="NZ_SZQL01000016.1"/>
</dbReference>
<dbReference type="InterPro" id="IPR036217">
    <property type="entry name" value="MethylDNA_cys_MeTrfase_DNAb"/>
</dbReference>
<dbReference type="CDD" id="cd06445">
    <property type="entry name" value="ATase"/>
    <property type="match status" value="1"/>
</dbReference>
<dbReference type="InterPro" id="IPR036388">
    <property type="entry name" value="WH-like_DNA-bd_sf"/>
</dbReference>
<dbReference type="GO" id="GO:0003824">
    <property type="term" value="F:catalytic activity"/>
    <property type="evidence" value="ECO:0007669"/>
    <property type="project" value="InterPro"/>
</dbReference>
<proteinExistence type="predicted"/>
<dbReference type="Pfam" id="PF01035">
    <property type="entry name" value="DNA_binding_1"/>
    <property type="match status" value="1"/>
</dbReference>
<feature type="domain" description="Methylated-DNA-[protein]-cysteine S-methyltransferase DNA binding" evidence="2">
    <location>
        <begin position="18"/>
        <end position="99"/>
    </location>
</feature>
<evidence type="ECO:0000259" key="2">
    <source>
        <dbReference type="Pfam" id="PF01035"/>
    </source>
</evidence>
<evidence type="ECO:0000313" key="3">
    <source>
        <dbReference type="EMBL" id="TKK66174.1"/>
    </source>
</evidence>
<comment type="caution">
    <text evidence="3">The sequence shown here is derived from an EMBL/GenBank/DDBJ whole genome shotgun (WGS) entry which is preliminary data.</text>
</comment>
<dbReference type="GO" id="GO:0006281">
    <property type="term" value="P:DNA repair"/>
    <property type="evidence" value="ECO:0007669"/>
    <property type="project" value="InterPro"/>
</dbReference>